<dbReference type="EMBL" id="BROQ01000159">
    <property type="protein sequence ID" value="GKZ26706.1"/>
    <property type="molecule type" value="Genomic_DNA"/>
</dbReference>
<organism evidence="1 2">
    <name type="scientific">Aspergillus brasiliensis</name>
    <dbReference type="NCBI Taxonomy" id="319629"/>
    <lineage>
        <taxon>Eukaryota</taxon>
        <taxon>Fungi</taxon>
        <taxon>Dikarya</taxon>
        <taxon>Ascomycota</taxon>
        <taxon>Pezizomycotina</taxon>
        <taxon>Eurotiomycetes</taxon>
        <taxon>Eurotiomycetidae</taxon>
        <taxon>Eurotiales</taxon>
        <taxon>Aspergillaceae</taxon>
        <taxon>Aspergillus</taxon>
        <taxon>Aspergillus subgen. Circumdati</taxon>
    </lineage>
</organism>
<name>A0A9W6DTA3_9EURO</name>
<dbReference type="Proteomes" id="UP001143548">
    <property type="component" value="Unassembled WGS sequence"/>
</dbReference>
<protein>
    <submittedName>
        <fullName evidence="1">Uncharacterized protein</fullName>
    </submittedName>
</protein>
<accession>A0A9W6DTA3</accession>
<evidence type="ECO:0000313" key="2">
    <source>
        <dbReference type="Proteomes" id="UP001143548"/>
    </source>
</evidence>
<sequence length="217" mass="25323">MSLLDHVQIYTPLLHVNSEARAIARKWGQRVSIPPRDRITGNQSEDVSSRKEICPFSRPFDINRDYLYLVPDNIVDLILGASDRLEQPDMNGKATRVVFSLPTVVLSEEVIWLKDAELMEEILDLCSILGLVYIVVGEQPKWKRGGVQRWWGVEWVAKRAFVWQWMENRFVEMGGGSRFESEEVYRRMVDWCGCMGRVLKRDHKTRFEVRVVRAVKQ</sequence>
<proteinExistence type="predicted"/>
<comment type="caution">
    <text evidence="1">The sequence shown here is derived from an EMBL/GenBank/DDBJ whole genome shotgun (WGS) entry which is preliminary data.</text>
</comment>
<reference evidence="1" key="1">
    <citation type="submission" date="2022-07" db="EMBL/GenBank/DDBJ databases">
        <title>Taxonomy of Aspergillus series Nigri: significant species reduction supported by multi-species coalescent approaches.</title>
        <authorList>
            <person name="Bian C."/>
            <person name="Kusuya Y."/>
            <person name="Sklenar F."/>
            <person name="D'hooge E."/>
            <person name="Yaguchi T."/>
            <person name="Takahashi H."/>
            <person name="Hubka V."/>
        </authorList>
    </citation>
    <scope>NUCLEOTIDE SEQUENCE</scope>
    <source>
        <strain evidence="1">CBS 733.88</strain>
    </source>
</reference>
<evidence type="ECO:0000313" key="1">
    <source>
        <dbReference type="EMBL" id="GKZ26706.1"/>
    </source>
</evidence>
<gene>
    <name evidence="1" type="ORF">AbraCBS73388_002957</name>
</gene>
<dbReference type="AlphaFoldDB" id="A0A9W6DTA3"/>